<dbReference type="Proteomes" id="UP001339962">
    <property type="component" value="Unassembled WGS sequence"/>
</dbReference>
<gene>
    <name evidence="1" type="ORF">P9850_00215</name>
</gene>
<accession>A0ABD5IR65</accession>
<dbReference type="EMBL" id="JARTLI010000002">
    <property type="protein sequence ID" value="MED5050290.1"/>
    <property type="molecule type" value="Genomic_DNA"/>
</dbReference>
<reference evidence="1 2" key="1">
    <citation type="submission" date="2023-03" db="EMBL/GenBank/DDBJ databases">
        <title>Bacillus Genome Sequencing.</title>
        <authorList>
            <person name="Dunlap C."/>
        </authorList>
    </citation>
    <scope>NUCLEOTIDE SEQUENCE [LARGE SCALE GENOMIC DNA]</scope>
    <source>
        <strain evidence="1 2">NRS-38</strain>
    </source>
</reference>
<dbReference type="AlphaFoldDB" id="A0ABD5IR65"/>
<protein>
    <submittedName>
        <fullName evidence="1">Uncharacterized protein</fullName>
    </submittedName>
</protein>
<proteinExistence type="predicted"/>
<organism evidence="1 2">
    <name type="scientific">Anoxybacteroides rupiense</name>
    <dbReference type="NCBI Taxonomy" id="311460"/>
    <lineage>
        <taxon>Bacteria</taxon>
        <taxon>Bacillati</taxon>
        <taxon>Bacillota</taxon>
        <taxon>Bacilli</taxon>
        <taxon>Bacillales</taxon>
        <taxon>Anoxybacillaceae</taxon>
        <taxon>Anoxybacteroides</taxon>
    </lineage>
</organism>
<dbReference type="RefSeq" id="WP_328216367.1">
    <property type="nucleotide sequence ID" value="NZ_JARTLI010000002.1"/>
</dbReference>
<evidence type="ECO:0000313" key="1">
    <source>
        <dbReference type="EMBL" id="MED5050290.1"/>
    </source>
</evidence>
<sequence length="40" mass="4983">MPLPAHKQGWEAIRYRLLDHRRKRQERPLSDPLSIRWLVY</sequence>
<evidence type="ECO:0000313" key="2">
    <source>
        <dbReference type="Proteomes" id="UP001339962"/>
    </source>
</evidence>
<name>A0ABD5IR65_9BACL</name>
<comment type="caution">
    <text evidence="1">The sequence shown here is derived from an EMBL/GenBank/DDBJ whole genome shotgun (WGS) entry which is preliminary data.</text>
</comment>